<dbReference type="PROSITE" id="PS51257">
    <property type="entry name" value="PROKAR_LIPOPROTEIN"/>
    <property type="match status" value="1"/>
</dbReference>
<gene>
    <name evidence="4" type="ORF">COX22_02910</name>
</gene>
<evidence type="ECO:0000256" key="2">
    <source>
        <dbReference type="SAM" id="MobiDB-lite"/>
    </source>
</evidence>
<dbReference type="Pfam" id="PF09826">
    <property type="entry name" value="Beta_propel"/>
    <property type="match status" value="1"/>
</dbReference>
<feature type="coiled-coil region" evidence="1">
    <location>
        <begin position="433"/>
        <end position="460"/>
    </location>
</feature>
<comment type="caution">
    <text evidence="4">The sequence shown here is derived from an EMBL/GenBank/DDBJ whole genome shotgun (WGS) entry which is preliminary data.</text>
</comment>
<feature type="signal peptide" evidence="3">
    <location>
        <begin position="1"/>
        <end position="28"/>
    </location>
</feature>
<keyword evidence="1" id="KW-0175">Coiled coil</keyword>
<organism evidence="4 5">
    <name type="scientific">Candidatus Falkowbacteria bacterium CG23_combo_of_CG06-09_8_20_14_all_49_15</name>
    <dbReference type="NCBI Taxonomy" id="1974572"/>
    <lineage>
        <taxon>Bacteria</taxon>
        <taxon>Candidatus Falkowiibacteriota</taxon>
    </lineage>
</organism>
<name>A0A2G9ZKL8_9BACT</name>
<evidence type="ECO:0000313" key="4">
    <source>
        <dbReference type="EMBL" id="PIP33716.1"/>
    </source>
</evidence>
<evidence type="ECO:0000313" key="5">
    <source>
        <dbReference type="Proteomes" id="UP000230729"/>
    </source>
</evidence>
<evidence type="ECO:0000256" key="3">
    <source>
        <dbReference type="SAM" id="SignalP"/>
    </source>
</evidence>
<dbReference type="EMBL" id="PCSD01000069">
    <property type="protein sequence ID" value="PIP33716.1"/>
    <property type="molecule type" value="Genomic_DNA"/>
</dbReference>
<evidence type="ECO:0008006" key="6">
    <source>
        <dbReference type="Google" id="ProtNLM"/>
    </source>
</evidence>
<reference evidence="4 5" key="1">
    <citation type="submission" date="2017-09" db="EMBL/GenBank/DDBJ databases">
        <title>Depth-based differentiation of microbial function through sediment-hosted aquifers and enrichment of novel symbionts in the deep terrestrial subsurface.</title>
        <authorList>
            <person name="Probst A.J."/>
            <person name="Ladd B."/>
            <person name="Jarett J.K."/>
            <person name="Geller-Mcgrath D.E."/>
            <person name="Sieber C.M."/>
            <person name="Emerson J.B."/>
            <person name="Anantharaman K."/>
            <person name="Thomas B.C."/>
            <person name="Malmstrom R."/>
            <person name="Stieglmeier M."/>
            <person name="Klingl A."/>
            <person name="Woyke T."/>
            <person name="Ryan C.M."/>
            <person name="Banfield J.F."/>
        </authorList>
    </citation>
    <scope>NUCLEOTIDE SEQUENCE [LARGE SCALE GENOMIC DNA]</scope>
    <source>
        <strain evidence="4">CG23_combo_of_CG06-09_8_20_14_all_49_15</strain>
    </source>
</reference>
<dbReference type="AlphaFoldDB" id="A0A2G9ZKL8"/>
<feature type="chain" id="PRO_5013715351" description="Copper amine oxidase-like N-terminal domain-containing protein" evidence="3">
    <location>
        <begin position="29"/>
        <end position="780"/>
    </location>
</feature>
<dbReference type="InterPro" id="IPR019198">
    <property type="entry name" value="Beta_propeller_containing"/>
</dbReference>
<sequence length="780" mass="87499">MFMQVKKIFYQCLPLAVLAMFLSSCSLIRPIDLPSVSGPGGFGSSTDGPAGMKKFSSTEDFLDFFVENQPHSNFFSYGAVNDLAVNERALKMETGAADASAAPGLPMPSAAEQAGGGASDYSRTNVQVAGVDEADIVKTDGRYIYALAKQDLYIIEAYPPAKAGILARIAFRDRPSEIFLRGDKLIVIGERNVYQPYYYDYQPRLFDEELMIDPSQNGISSPEAGVSSQETTAPAKESLLPDRPLVFCKVFDLADKKAPRQLKSFHFSGQYTDARLIDDQLYLLSNINSFQGEWEEFLPKMWDNEKETASHCAGSNSCYAPGLYYFDLPYNGYNLTVVNSLDLGDLDKSVQAEAYLLPSGQNIYVSRDNLYLTFTQYLDEYSFMIKAMRAVLFPRLSARLQDRLKKIESADRDILREEEKMRKIGELLEGYASRLGSDERKKLEAELEQKTREMIKSNQEEREKTIIHKISLEQGKITHQAQGAVPGLVLNQFSMDEKDGYFRVATTKSRQWSSFAGEEEESSTNVFVLDKNLALTGRVTGLAPGEQIYSVRFLGQRAYLVTFKQMDPLFTIDLSDPRNPRVLGALKIPGFSNYLHPYDENTLIGIGKETKENSSGGFITQGLKISLFDVSDVSHPQELAKYVLNYTNSDSIALYDHKAFLFSREKNLLAIPASYSSSFNSILGRYQTFSGALVFDLSRDQIRLRGEVDHSNGQDSKRDFWGGINYYDNSVRRCLYIGDSLYTLSNNYLKINDLADLADKASLDLRLGTGAQDDDFQIFN</sequence>
<keyword evidence="3" id="KW-0732">Signal</keyword>
<evidence type="ECO:0000256" key="1">
    <source>
        <dbReference type="SAM" id="Coils"/>
    </source>
</evidence>
<accession>A0A2G9ZKL8</accession>
<proteinExistence type="predicted"/>
<dbReference type="Proteomes" id="UP000230729">
    <property type="component" value="Unassembled WGS sequence"/>
</dbReference>
<feature type="region of interest" description="Disordered" evidence="2">
    <location>
        <begin position="99"/>
        <end position="118"/>
    </location>
</feature>
<protein>
    <recommendedName>
        <fullName evidence="6">Copper amine oxidase-like N-terminal domain-containing protein</fullName>
    </recommendedName>
</protein>